<name>A0AA37HZS5_SEGBR</name>
<dbReference type="GeneID" id="72479076"/>
<dbReference type="EMBL" id="BPTR01000001">
    <property type="protein sequence ID" value="GJG28813.1"/>
    <property type="molecule type" value="Genomic_DNA"/>
</dbReference>
<dbReference type="GO" id="GO:0140114">
    <property type="term" value="P:cellular detoxification of fluoride"/>
    <property type="evidence" value="ECO:0007669"/>
    <property type="project" value="UniProtKB-UniRule"/>
</dbReference>
<dbReference type="PANTHER" id="PTHR28259:SF1">
    <property type="entry name" value="FLUORIDE EXPORT PROTEIN 1-RELATED"/>
    <property type="match status" value="1"/>
</dbReference>
<feature type="transmembrane region" description="Helical" evidence="11">
    <location>
        <begin position="97"/>
        <end position="123"/>
    </location>
</feature>
<evidence type="ECO:0000256" key="2">
    <source>
        <dbReference type="ARBA" id="ARBA00022475"/>
    </source>
</evidence>
<feature type="transmembrane region" description="Helical" evidence="11">
    <location>
        <begin position="66"/>
        <end position="85"/>
    </location>
</feature>
<evidence type="ECO:0000256" key="9">
    <source>
        <dbReference type="ARBA" id="ARBA00035120"/>
    </source>
</evidence>
<comment type="catalytic activity">
    <reaction evidence="10">
        <text>fluoride(in) = fluoride(out)</text>
        <dbReference type="Rhea" id="RHEA:76159"/>
        <dbReference type="ChEBI" id="CHEBI:17051"/>
    </reaction>
    <physiologicalReaction direction="left-to-right" evidence="10">
        <dbReference type="Rhea" id="RHEA:76160"/>
    </physiologicalReaction>
</comment>
<gene>
    <name evidence="11 12" type="primary">crcB</name>
    <name evidence="11" type="synonym">fluC</name>
    <name evidence="12" type="ORF">PRRU23_25130</name>
</gene>
<feature type="transmembrane region" description="Helical" evidence="11">
    <location>
        <begin position="34"/>
        <end position="54"/>
    </location>
</feature>
<dbReference type="RefSeq" id="WP_006281690.1">
    <property type="nucleotide sequence ID" value="NZ_BPTR01000001.1"/>
</dbReference>
<organism evidence="12 13">
    <name type="scientific">Segatella bryantii</name>
    <name type="common">Prevotella bryantii</name>
    <dbReference type="NCBI Taxonomy" id="77095"/>
    <lineage>
        <taxon>Bacteria</taxon>
        <taxon>Pseudomonadati</taxon>
        <taxon>Bacteroidota</taxon>
        <taxon>Bacteroidia</taxon>
        <taxon>Bacteroidales</taxon>
        <taxon>Prevotellaceae</taxon>
        <taxon>Segatella</taxon>
    </lineage>
</organism>
<feature type="binding site" evidence="11">
    <location>
        <position position="79"/>
    </location>
    <ligand>
        <name>Na(+)</name>
        <dbReference type="ChEBI" id="CHEBI:29101"/>
        <note>structural</note>
    </ligand>
</feature>
<evidence type="ECO:0000256" key="10">
    <source>
        <dbReference type="ARBA" id="ARBA00035585"/>
    </source>
</evidence>
<reference evidence="12" key="1">
    <citation type="submission" date="2021-08" db="EMBL/GenBank/DDBJ databases">
        <title>Prevotella lacticifex sp. nov., isolated from rumen of cow.</title>
        <authorList>
            <person name="Shinkai T."/>
            <person name="Ikeyama N."/>
            <person name="Kumagai M."/>
            <person name="Ohmori H."/>
            <person name="Sakamoto M."/>
            <person name="Ohkuma M."/>
            <person name="Mitsumori M."/>
        </authorList>
    </citation>
    <scope>NUCLEOTIDE SEQUENCE</scope>
    <source>
        <strain evidence="12">DSM 11371</strain>
    </source>
</reference>
<evidence type="ECO:0000256" key="3">
    <source>
        <dbReference type="ARBA" id="ARBA00022519"/>
    </source>
</evidence>
<comment type="function">
    <text evidence="11">Fluoride-specific ion channel. Important for reducing fluoride concentration in the cell, thus reducing its toxicity.</text>
</comment>
<sequence length="126" mass="13855">MIKDFILVGIGSFVGGGMRFLVSKWVQSLTLLSFPFGTFAVNVLGCLIIGFLSGQSWGGSMMTPNTKLILTTGFCGGFTTFSTFMNESGLLIKDENYFYFVFYLFGSLALGLLALLFGHWLAIRFL</sequence>
<dbReference type="HAMAP" id="MF_00454">
    <property type="entry name" value="FluC"/>
    <property type="match status" value="1"/>
</dbReference>
<keyword evidence="4 11" id="KW-0812">Transmembrane</keyword>
<evidence type="ECO:0000313" key="12">
    <source>
        <dbReference type="EMBL" id="GJG28813.1"/>
    </source>
</evidence>
<dbReference type="InterPro" id="IPR003691">
    <property type="entry name" value="FluC"/>
</dbReference>
<dbReference type="GO" id="GO:0005886">
    <property type="term" value="C:plasma membrane"/>
    <property type="evidence" value="ECO:0007669"/>
    <property type="project" value="UniProtKB-SubCell"/>
</dbReference>
<keyword evidence="11" id="KW-0813">Transport</keyword>
<dbReference type="GO" id="GO:0046872">
    <property type="term" value="F:metal ion binding"/>
    <property type="evidence" value="ECO:0007669"/>
    <property type="project" value="UniProtKB-KW"/>
</dbReference>
<comment type="caution">
    <text evidence="12">The sequence shown here is derived from an EMBL/GenBank/DDBJ whole genome shotgun (WGS) entry which is preliminary data.</text>
</comment>
<evidence type="ECO:0000256" key="11">
    <source>
        <dbReference type="HAMAP-Rule" id="MF_00454"/>
    </source>
</evidence>
<accession>A0AA37HZS5</accession>
<dbReference type="GO" id="GO:0062054">
    <property type="term" value="F:fluoride channel activity"/>
    <property type="evidence" value="ECO:0007669"/>
    <property type="project" value="UniProtKB-UniRule"/>
</dbReference>
<keyword evidence="8 11" id="KW-0407">Ion channel</keyword>
<evidence type="ECO:0000256" key="5">
    <source>
        <dbReference type="ARBA" id="ARBA00022989"/>
    </source>
</evidence>
<feature type="binding site" evidence="11">
    <location>
        <position position="76"/>
    </location>
    <ligand>
        <name>Na(+)</name>
        <dbReference type="ChEBI" id="CHEBI:29101"/>
        <note>structural</note>
    </ligand>
</feature>
<evidence type="ECO:0000313" key="13">
    <source>
        <dbReference type="Proteomes" id="UP000887043"/>
    </source>
</evidence>
<comment type="subcellular location">
    <subcellularLocation>
        <location evidence="1 11">Cell membrane</location>
        <topology evidence="1 11">Multi-pass membrane protein</topology>
    </subcellularLocation>
</comment>
<keyword evidence="5 11" id="KW-1133">Transmembrane helix</keyword>
<feature type="transmembrane region" description="Helical" evidence="11">
    <location>
        <begin position="5"/>
        <end position="22"/>
    </location>
</feature>
<evidence type="ECO:0000256" key="7">
    <source>
        <dbReference type="ARBA" id="ARBA00023136"/>
    </source>
</evidence>
<dbReference type="Pfam" id="PF02537">
    <property type="entry name" value="CRCB"/>
    <property type="match status" value="1"/>
</dbReference>
<dbReference type="Proteomes" id="UP000887043">
    <property type="component" value="Unassembled WGS sequence"/>
</dbReference>
<comment type="activity regulation">
    <text evidence="11">Na(+) is not transported, but it plays an essential structural role and its presence is essential for fluoride channel function.</text>
</comment>
<evidence type="ECO:0000256" key="1">
    <source>
        <dbReference type="ARBA" id="ARBA00004651"/>
    </source>
</evidence>
<comment type="similarity">
    <text evidence="9 11">Belongs to the fluoride channel Fluc/FEX (TC 1.A.43) family.</text>
</comment>
<keyword evidence="7 11" id="KW-0472">Membrane</keyword>
<protein>
    <recommendedName>
        <fullName evidence="11">Fluoride-specific ion channel FluC</fullName>
    </recommendedName>
</protein>
<dbReference type="PANTHER" id="PTHR28259">
    <property type="entry name" value="FLUORIDE EXPORT PROTEIN 1-RELATED"/>
    <property type="match status" value="1"/>
</dbReference>
<keyword evidence="6 11" id="KW-0406">Ion transport</keyword>
<dbReference type="AlphaFoldDB" id="A0AA37HZS5"/>
<keyword evidence="3" id="KW-0997">Cell inner membrane</keyword>
<evidence type="ECO:0000256" key="4">
    <source>
        <dbReference type="ARBA" id="ARBA00022692"/>
    </source>
</evidence>
<keyword evidence="11" id="KW-0479">Metal-binding</keyword>
<keyword evidence="11" id="KW-0915">Sodium</keyword>
<proteinExistence type="inferred from homology"/>
<keyword evidence="2 11" id="KW-1003">Cell membrane</keyword>
<evidence type="ECO:0000256" key="8">
    <source>
        <dbReference type="ARBA" id="ARBA00023303"/>
    </source>
</evidence>
<evidence type="ECO:0000256" key="6">
    <source>
        <dbReference type="ARBA" id="ARBA00023065"/>
    </source>
</evidence>
<dbReference type="NCBIfam" id="TIGR00494">
    <property type="entry name" value="crcB"/>
    <property type="match status" value="1"/>
</dbReference>